<dbReference type="EMBL" id="KZ613962">
    <property type="protein sequence ID" value="PMD31462.1"/>
    <property type="molecule type" value="Genomic_DNA"/>
</dbReference>
<dbReference type="Gene3D" id="3.40.50.300">
    <property type="entry name" value="P-loop containing nucleotide triphosphate hydrolases"/>
    <property type="match status" value="1"/>
</dbReference>
<keyword evidence="2" id="KW-0342">GTP-binding</keyword>
<dbReference type="Pfam" id="PF00350">
    <property type="entry name" value="Dynamin_N"/>
    <property type="match status" value="1"/>
</dbReference>
<name>A0A2J6QYX5_HYAVF</name>
<keyword evidence="5" id="KW-1185">Reference proteome</keyword>
<dbReference type="GO" id="GO:0005525">
    <property type="term" value="F:GTP binding"/>
    <property type="evidence" value="ECO:0007669"/>
    <property type="project" value="InterPro"/>
</dbReference>
<feature type="domain" description="GED" evidence="3">
    <location>
        <begin position="628"/>
        <end position="724"/>
    </location>
</feature>
<dbReference type="GO" id="GO:0008017">
    <property type="term" value="F:microtubule binding"/>
    <property type="evidence" value="ECO:0007669"/>
    <property type="project" value="TreeGrafter"/>
</dbReference>
<dbReference type="GO" id="GO:0005739">
    <property type="term" value="C:mitochondrion"/>
    <property type="evidence" value="ECO:0007669"/>
    <property type="project" value="TreeGrafter"/>
</dbReference>
<evidence type="ECO:0000256" key="1">
    <source>
        <dbReference type="ARBA" id="ARBA00022741"/>
    </source>
</evidence>
<dbReference type="CDD" id="cd08771">
    <property type="entry name" value="DLP_1"/>
    <property type="match status" value="1"/>
</dbReference>
<dbReference type="PROSITE" id="PS51388">
    <property type="entry name" value="GED"/>
    <property type="match status" value="1"/>
</dbReference>
<dbReference type="GO" id="GO:0016559">
    <property type="term" value="P:peroxisome fission"/>
    <property type="evidence" value="ECO:0007669"/>
    <property type="project" value="TreeGrafter"/>
</dbReference>
<gene>
    <name evidence="4" type="ORF">L207DRAFT_572701</name>
</gene>
<evidence type="ECO:0000313" key="5">
    <source>
        <dbReference type="Proteomes" id="UP000235786"/>
    </source>
</evidence>
<dbReference type="SMART" id="SM00053">
    <property type="entry name" value="DYNc"/>
    <property type="match status" value="1"/>
</dbReference>
<dbReference type="InterPro" id="IPR001401">
    <property type="entry name" value="Dynamin_GTPase"/>
</dbReference>
<dbReference type="InterPro" id="IPR020850">
    <property type="entry name" value="GED_dom"/>
</dbReference>
<keyword evidence="1" id="KW-0547">Nucleotide-binding</keyword>
<protein>
    <submittedName>
        <fullName evidence="4">P-loop containing nucleoside triphosphate hydrolase protein</fullName>
    </submittedName>
</protein>
<dbReference type="GO" id="GO:0005874">
    <property type="term" value="C:microtubule"/>
    <property type="evidence" value="ECO:0007669"/>
    <property type="project" value="TreeGrafter"/>
</dbReference>
<keyword evidence="4" id="KW-0378">Hydrolase</keyword>
<sequence>MSSQVPDINLGYGFEDEQTRQQLELLDDLQKLGVSEYVDLPQLVVVGEQSTGKSSVLQAVTEIPFPVDDNMCTRFATEIVLKRTQPGEKTRVDVIINPDEKNESDERKIALRAWRPEKFDPAGDLTKDVMKNIFDQAEDIIFDENEERKKMKRGHQPWAARSLSSATLQITRSGPNENNFTIVDIPGLIREKKSNAISIKQTADALASKYLQNPRSIVVVVLDITHPDRQQIYQMLDQVKDQENRVIGVVNKCDRKQAQSDAWVFDLIQNGGNSKKYLKEGWYGLRNRLPSELDISDEERDRRENKFFDGEEWSSLDRNKLGRHHLKSALIKMRNRHMKRSVPKLLPEIQAKLDKCVRDINVLGEARTSNQAQYNSINKIATKYSLMAQGALNGHYDVVPQDTNFYARKLIRDDLDNFQREMVSKGPTKAFRRSEDDADVVAFTVPEEWATKILGLDGYKWIRDAIQKYRAKEDVGEINPEVKNQLWKEQTVSWKETASEWFRRVEETIDLVNSKLFEEACSDEELRAKLQSWLLPEFEKSIEDARAEMERIVLNERDAHLFTLHPSKAERQQAYHQARIQAITDKYVSFNTGASLPQATDPPSKISPVPAKVIINSLIYGNAELVGVINTHDSLAAYYDVALYRFIDNFALQVVERHLLGRHGPLQLFNSDYVSKNLYGEDNASKLSDLASEEPKKAKERRDLEIQRKSLEESKKLVQSFKIL</sequence>
<proteinExistence type="predicted"/>
<dbReference type="Gene3D" id="1.20.120.1240">
    <property type="entry name" value="Dynamin, middle domain"/>
    <property type="match status" value="1"/>
</dbReference>
<dbReference type="SUPFAM" id="SSF52540">
    <property type="entry name" value="P-loop containing nucleoside triphosphate hydrolases"/>
    <property type="match status" value="1"/>
</dbReference>
<dbReference type="InterPro" id="IPR022812">
    <property type="entry name" value="Dynamin"/>
</dbReference>
<dbReference type="AlphaFoldDB" id="A0A2J6QYX5"/>
<dbReference type="GO" id="GO:0048312">
    <property type="term" value="P:intracellular distribution of mitochondria"/>
    <property type="evidence" value="ECO:0007669"/>
    <property type="project" value="TreeGrafter"/>
</dbReference>
<reference evidence="4 5" key="1">
    <citation type="submission" date="2016-04" db="EMBL/GenBank/DDBJ databases">
        <title>A degradative enzymes factory behind the ericoid mycorrhizal symbiosis.</title>
        <authorList>
            <consortium name="DOE Joint Genome Institute"/>
            <person name="Martino E."/>
            <person name="Morin E."/>
            <person name="Grelet G."/>
            <person name="Kuo A."/>
            <person name="Kohler A."/>
            <person name="Daghino S."/>
            <person name="Barry K."/>
            <person name="Choi C."/>
            <person name="Cichocki N."/>
            <person name="Clum A."/>
            <person name="Copeland A."/>
            <person name="Hainaut M."/>
            <person name="Haridas S."/>
            <person name="Labutti K."/>
            <person name="Lindquist E."/>
            <person name="Lipzen A."/>
            <person name="Khouja H.-R."/>
            <person name="Murat C."/>
            <person name="Ohm R."/>
            <person name="Olson A."/>
            <person name="Spatafora J."/>
            <person name="Veneault-Fourrey C."/>
            <person name="Henrissat B."/>
            <person name="Grigoriev I."/>
            <person name="Martin F."/>
            <person name="Perotto S."/>
        </authorList>
    </citation>
    <scope>NUCLEOTIDE SEQUENCE [LARGE SCALE GENOMIC DNA]</scope>
    <source>
        <strain evidence="4 5">F</strain>
    </source>
</reference>
<dbReference type="InterPro" id="IPR045063">
    <property type="entry name" value="Dynamin_N"/>
</dbReference>
<dbReference type="GO" id="GO:0000266">
    <property type="term" value="P:mitochondrial fission"/>
    <property type="evidence" value="ECO:0007669"/>
    <property type="project" value="TreeGrafter"/>
</dbReference>
<dbReference type="GO" id="GO:0003924">
    <property type="term" value="F:GTPase activity"/>
    <property type="evidence" value="ECO:0007669"/>
    <property type="project" value="InterPro"/>
</dbReference>
<dbReference type="PANTHER" id="PTHR11566:SF146">
    <property type="entry name" value="FAMILY GTPASE, PUTATIVE (AFU_ORTHOLOGUE AFUA_4G14300)-RELATED"/>
    <property type="match status" value="1"/>
</dbReference>
<dbReference type="Pfam" id="PF01031">
    <property type="entry name" value="Dynamin_M"/>
    <property type="match status" value="1"/>
</dbReference>
<evidence type="ECO:0000259" key="3">
    <source>
        <dbReference type="PROSITE" id="PS51388"/>
    </source>
</evidence>
<dbReference type="GO" id="GO:0016020">
    <property type="term" value="C:membrane"/>
    <property type="evidence" value="ECO:0007669"/>
    <property type="project" value="TreeGrafter"/>
</dbReference>
<dbReference type="Proteomes" id="UP000235786">
    <property type="component" value="Unassembled WGS sequence"/>
</dbReference>
<evidence type="ECO:0000313" key="4">
    <source>
        <dbReference type="EMBL" id="PMD31462.1"/>
    </source>
</evidence>
<dbReference type="STRING" id="1149755.A0A2J6QYX5"/>
<dbReference type="PANTHER" id="PTHR11566">
    <property type="entry name" value="DYNAMIN"/>
    <property type="match status" value="1"/>
</dbReference>
<evidence type="ECO:0000256" key="2">
    <source>
        <dbReference type="ARBA" id="ARBA00023134"/>
    </source>
</evidence>
<dbReference type="InterPro" id="IPR027417">
    <property type="entry name" value="P-loop_NTPase"/>
</dbReference>
<dbReference type="InterPro" id="IPR000375">
    <property type="entry name" value="Dynamin_stalk"/>
</dbReference>
<organism evidence="4 5">
    <name type="scientific">Hyaloscypha variabilis (strain UAMH 11265 / GT02V1 / F)</name>
    <name type="common">Meliniomyces variabilis</name>
    <dbReference type="NCBI Taxonomy" id="1149755"/>
    <lineage>
        <taxon>Eukaryota</taxon>
        <taxon>Fungi</taxon>
        <taxon>Dikarya</taxon>
        <taxon>Ascomycota</taxon>
        <taxon>Pezizomycotina</taxon>
        <taxon>Leotiomycetes</taxon>
        <taxon>Helotiales</taxon>
        <taxon>Hyaloscyphaceae</taxon>
        <taxon>Hyaloscypha</taxon>
        <taxon>Hyaloscypha variabilis</taxon>
    </lineage>
</organism>
<dbReference type="GO" id="GO:0006897">
    <property type="term" value="P:endocytosis"/>
    <property type="evidence" value="ECO:0007669"/>
    <property type="project" value="TreeGrafter"/>
</dbReference>
<dbReference type="PRINTS" id="PR00195">
    <property type="entry name" value="DYNAMIN"/>
</dbReference>
<accession>A0A2J6QYX5</accession>
<dbReference type="OrthoDB" id="415706at2759"/>